<organism evidence="2 3">
    <name type="scientific">Labilithrix luteola</name>
    <dbReference type="NCBI Taxonomy" id="1391654"/>
    <lineage>
        <taxon>Bacteria</taxon>
        <taxon>Pseudomonadati</taxon>
        <taxon>Myxococcota</taxon>
        <taxon>Polyangia</taxon>
        <taxon>Polyangiales</taxon>
        <taxon>Labilitrichaceae</taxon>
        <taxon>Labilithrix</taxon>
    </lineage>
</organism>
<dbReference type="SUPFAM" id="SSF51206">
    <property type="entry name" value="cAMP-binding domain-like"/>
    <property type="match status" value="1"/>
</dbReference>
<dbReference type="KEGG" id="llu:AKJ09_09536"/>
<dbReference type="RefSeq" id="WP_146653730.1">
    <property type="nucleotide sequence ID" value="NZ_CP012333.1"/>
</dbReference>
<dbReference type="InterPro" id="IPR014710">
    <property type="entry name" value="RmlC-like_jellyroll"/>
</dbReference>
<dbReference type="InterPro" id="IPR000595">
    <property type="entry name" value="cNMP-bd_dom"/>
</dbReference>
<name>A0A0K1QAW3_9BACT</name>
<dbReference type="PROSITE" id="PS50042">
    <property type="entry name" value="CNMP_BINDING_3"/>
    <property type="match status" value="1"/>
</dbReference>
<evidence type="ECO:0000313" key="2">
    <source>
        <dbReference type="EMBL" id="AKV02873.1"/>
    </source>
</evidence>
<gene>
    <name evidence="2" type="ORF">AKJ09_09536</name>
</gene>
<accession>A0A0K1QAW3</accession>
<reference evidence="2 3" key="1">
    <citation type="submission" date="2015-08" db="EMBL/GenBank/DDBJ databases">
        <authorList>
            <person name="Babu N.S."/>
            <person name="Beckwith C.J."/>
            <person name="Beseler K.G."/>
            <person name="Brison A."/>
            <person name="Carone J.V."/>
            <person name="Caskin T.P."/>
            <person name="Diamond M."/>
            <person name="Durham M.E."/>
            <person name="Foxe J.M."/>
            <person name="Go M."/>
            <person name="Henderson B.A."/>
            <person name="Jones I.B."/>
            <person name="McGettigan J.A."/>
            <person name="Micheletti S.J."/>
            <person name="Nasrallah M.E."/>
            <person name="Ortiz D."/>
            <person name="Piller C.R."/>
            <person name="Privatt S.R."/>
            <person name="Schneider S.L."/>
            <person name="Sharp S."/>
            <person name="Smith T.C."/>
            <person name="Stanton J.D."/>
            <person name="Ullery H.E."/>
            <person name="Wilson R.J."/>
            <person name="Serrano M.G."/>
            <person name="Buck G."/>
            <person name="Lee V."/>
            <person name="Wang Y."/>
            <person name="Carvalho R."/>
            <person name="Voegtly L."/>
            <person name="Shi R."/>
            <person name="Duckworth R."/>
            <person name="Johnson A."/>
            <person name="Loviza R."/>
            <person name="Walstead R."/>
            <person name="Shah Z."/>
            <person name="Kiflezghi M."/>
            <person name="Wade K."/>
            <person name="Ball S.L."/>
            <person name="Bradley K.W."/>
            <person name="Asai D.J."/>
            <person name="Bowman C.A."/>
            <person name="Russell D.A."/>
            <person name="Pope W.H."/>
            <person name="Jacobs-Sera D."/>
            <person name="Hendrix R.W."/>
            <person name="Hatfull G.F."/>
        </authorList>
    </citation>
    <scope>NUCLEOTIDE SEQUENCE [LARGE SCALE GENOMIC DNA]</scope>
    <source>
        <strain evidence="2 3">DSM 27648</strain>
    </source>
</reference>
<dbReference type="Proteomes" id="UP000064967">
    <property type="component" value="Chromosome"/>
</dbReference>
<evidence type="ECO:0000259" key="1">
    <source>
        <dbReference type="PROSITE" id="PS50042"/>
    </source>
</evidence>
<dbReference type="InterPro" id="IPR018490">
    <property type="entry name" value="cNMP-bd_dom_sf"/>
</dbReference>
<dbReference type="OrthoDB" id="5493520at2"/>
<dbReference type="SMART" id="SM00100">
    <property type="entry name" value="cNMP"/>
    <property type="match status" value="1"/>
</dbReference>
<dbReference type="CDD" id="cd00038">
    <property type="entry name" value="CAP_ED"/>
    <property type="match status" value="1"/>
</dbReference>
<dbReference type="AlphaFoldDB" id="A0A0K1QAW3"/>
<dbReference type="Pfam" id="PF00027">
    <property type="entry name" value="cNMP_binding"/>
    <property type="match status" value="1"/>
</dbReference>
<dbReference type="EMBL" id="CP012333">
    <property type="protein sequence ID" value="AKV02873.1"/>
    <property type="molecule type" value="Genomic_DNA"/>
</dbReference>
<proteinExistence type="predicted"/>
<keyword evidence="3" id="KW-1185">Reference proteome</keyword>
<protein>
    <recommendedName>
        <fullName evidence="1">Cyclic nucleotide-binding domain-containing protein</fullName>
    </recommendedName>
</protein>
<evidence type="ECO:0000313" key="3">
    <source>
        <dbReference type="Proteomes" id="UP000064967"/>
    </source>
</evidence>
<sequence length="288" mass="31711">MSIVHELQALPLFQGISEGHLKELVAIFKTVTHKGGTVLFRPGEIAATFDILTSGEVTIEEEGAVRFQLRPVAPVGELGSLTGIPRSTTATTTSGATLLSVPVDTLHAFFEKRGEIGFAFYKNLLHVVSDKVGRDRRRLDEMRSNLIRTQKSMKQMRETVLAAKETDISKPLFETLDTLIENNRRANYRVSPTQAYASHVRLDSGKLAAVLEVSQGYLKLEGSAPSLTNDRSHWAGVMVMPTGEILVSGSIVREDEGGVVVKLDTLVDEFKAKLDDYTTRLQLLDFVV</sequence>
<feature type="domain" description="Cyclic nucleotide-binding" evidence="1">
    <location>
        <begin position="12"/>
        <end position="127"/>
    </location>
</feature>
<dbReference type="Gene3D" id="2.60.120.10">
    <property type="entry name" value="Jelly Rolls"/>
    <property type="match status" value="1"/>
</dbReference>